<evidence type="ECO:0000313" key="2">
    <source>
        <dbReference type="EMBL" id="RPA75583.1"/>
    </source>
</evidence>
<dbReference type="AlphaFoldDB" id="A0A3N4HP11"/>
<dbReference type="Proteomes" id="UP000275078">
    <property type="component" value="Unassembled WGS sequence"/>
</dbReference>
<keyword evidence="3" id="KW-1185">Reference proteome</keyword>
<feature type="region of interest" description="Disordered" evidence="1">
    <location>
        <begin position="56"/>
        <end position="88"/>
    </location>
</feature>
<dbReference type="EMBL" id="ML119761">
    <property type="protein sequence ID" value="RPA75583.1"/>
    <property type="molecule type" value="Genomic_DNA"/>
</dbReference>
<evidence type="ECO:0000313" key="3">
    <source>
        <dbReference type="Proteomes" id="UP000275078"/>
    </source>
</evidence>
<protein>
    <submittedName>
        <fullName evidence="2">Uncharacterized protein</fullName>
    </submittedName>
</protein>
<organism evidence="2 3">
    <name type="scientific">Ascobolus immersus RN42</name>
    <dbReference type="NCBI Taxonomy" id="1160509"/>
    <lineage>
        <taxon>Eukaryota</taxon>
        <taxon>Fungi</taxon>
        <taxon>Dikarya</taxon>
        <taxon>Ascomycota</taxon>
        <taxon>Pezizomycotina</taxon>
        <taxon>Pezizomycetes</taxon>
        <taxon>Pezizales</taxon>
        <taxon>Ascobolaceae</taxon>
        <taxon>Ascobolus</taxon>
    </lineage>
</organism>
<reference evidence="2 3" key="1">
    <citation type="journal article" date="2018" name="Nat. Ecol. Evol.">
        <title>Pezizomycetes genomes reveal the molecular basis of ectomycorrhizal truffle lifestyle.</title>
        <authorList>
            <person name="Murat C."/>
            <person name="Payen T."/>
            <person name="Noel B."/>
            <person name="Kuo A."/>
            <person name="Morin E."/>
            <person name="Chen J."/>
            <person name="Kohler A."/>
            <person name="Krizsan K."/>
            <person name="Balestrini R."/>
            <person name="Da Silva C."/>
            <person name="Montanini B."/>
            <person name="Hainaut M."/>
            <person name="Levati E."/>
            <person name="Barry K.W."/>
            <person name="Belfiori B."/>
            <person name="Cichocki N."/>
            <person name="Clum A."/>
            <person name="Dockter R.B."/>
            <person name="Fauchery L."/>
            <person name="Guy J."/>
            <person name="Iotti M."/>
            <person name="Le Tacon F."/>
            <person name="Lindquist E.A."/>
            <person name="Lipzen A."/>
            <person name="Malagnac F."/>
            <person name="Mello A."/>
            <person name="Molinier V."/>
            <person name="Miyauchi S."/>
            <person name="Poulain J."/>
            <person name="Riccioni C."/>
            <person name="Rubini A."/>
            <person name="Sitrit Y."/>
            <person name="Splivallo R."/>
            <person name="Traeger S."/>
            <person name="Wang M."/>
            <person name="Zifcakova L."/>
            <person name="Wipf D."/>
            <person name="Zambonelli A."/>
            <person name="Paolocci F."/>
            <person name="Nowrousian M."/>
            <person name="Ottonello S."/>
            <person name="Baldrian P."/>
            <person name="Spatafora J.W."/>
            <person name="Henrissat B."/>
            <person name="Nagy L.G."/>
            <person name="Aury J.M."/>
            <person name="Wincker P."/>
            <person name="Grigoriev I.V."/>
            <person name="Bonfante P."/>
            <person name="Martin F.M."/>
        </authorList>
    </citation>
    <scope>NUCLEOTIDE SEQUENCE [LARGE SCALE GENOMIC DNA]</scope>
    <source>
        <strain evidence="2 3">RN42</strain>
    </source>
</reference>
<name>A0A3N4HP11_ASCIM</name>
<proteinExistence type="predicted"/>
<sequence length="149" mass="16095">MLCMISWPYLQCTGSCSFRFNLGTKDRFIIHLQHRRSISNLRTSSQLYQPQPRLLSGLSSLDLSPNQMQHHDSESVVSNPGTTPAQPSSIRVIAASIRAGGSGSRLRVARSRRSSLSRTGNRIVNTPSATSAPPSPSPTSPSATFSAKS</sequence>
<feature type="compositionally biased region" description="Low complexity" evidence="1">
    <location>
        <begin position="140"/>
        <end position="149"/>
    </location>
</feature>
<gene>
    <name evidence="2" type="ORF">BJ508DRAFT_18307</name>
</gene>
<feature type="region of interest" description="Disordered" evidence="1">
    <location>
        <begin position="103"/>
        <end position="149"/>
    </location>
</feature>
<accession>A0A3N4HP11</accession>
<evidence type="ECO:0000256" key="1">
    <source>
        <dbReference type="SAM" id="MobiDB-lite"/>
    </source>
</evidence>
<feature type="compositionally biased region" description="Polar residues" evidence="1">
    <location>
        <begin position="75"/>
        <end position="88"/>
    </location>
</feature>